<keyword evidence="3" id="KW-0472">Membrane</keyword>
<dbReference type="EMBL" id="CP060717">
    <property type="protein sequence ID" value="QNN66270.1"/>
    <property type="molecule type" value="Genomic_DNA"/>
</dbReference>
<evidence type="ECO:0000256" key="3">
    <source>
        <dbReference type="SAM" id="Phobius"/>
    </source>
</evidence>
<accession>A0A7G9SEJ5</accession>
<keyword evidence="3" id="KW-0812">Transmembrane</keyword>
<name>A0A7G9SEJ5_9SPHN</name>
<dbReference type="InterPro" id="IPR048254">
    <property type="entry name" value="CDP_ALCOHOL_P_TRANSF_CS"/>
</dbReference>
<sequence length="350" mass="38338">MEAIDRANALAAQAGMEPALVAQPGRGVVLADMGWAWDPSWAKLIAASPGCALVRNGRPILAHLPAGSPVDPAIVAIQSGLVPPAMETIDADTAELSNTQLRKRERPFAMPLTTETVDAVERAAYDGSYKGVTDALTLYLWRRPAFYLTRWAALAGIKPNQVTAVGAALCVATFFLWLEGFFWTGMATGFAFMVLDTVDGKLARCTGQSSKWGNVFDHGVDLIHPPFWWWAWAEGLRVSGQGFERVYELMIVGTIVIAYILQRIIEGIFIKRFGMDIHVWKRADSLFRLVTARRNPNMAILLVALALGLPATGLELVALWTALSLLFHAVRIAQANEQRRSGRPVVSWLA</sequence>
<evidence type="ECO:0000313" key="5">
    <source>
        <dbReference type="Proteomes" id="UP000515955"/>
    </source>
</evidence>
<dbReference type="Pfam" id="PF01066">
    <property type="entry name" value="CDP-OH_P_transf"/>
    <property type="match status" value="1"/>
</dbReference>
<dbReference type="Gene3D" id="1.20.120.1760">
    <property type="match status" value="1"/>
</dbReference>
<dbReference type="KEGG" id="srhi:H9L12_09955"/>
<dbReference type="AlphaFoldDB" id="A0A7G9SEJ5"/>
<feature type="transmembrane region" description="Helical" evidence="3">
    <location>
        <begin position="298"/>
        <end position="330"/>
    </location>
</feature>
<dbReference type="InterPro" id="IPR043130">
    <property type="entry name" value="CDP-OH_PTrfase_TM_dom"/>
</dbReference>
<evidence type="ECO:0000313" key="4">
    <source>
        <dbReference type="EMBL" id="QNN66270.1"/>
    </source>
</evidence>
<comment type="similarity">
    <text evidence="2">Belongs to the CDP-alcohol phosphatidyltransferase class-I family.</text>
</comment>
<proteinExistence type="inferred from homology"/>
<dbReference type="GO" id="GO:0016780">
    <property type="term" value="F:phosphotransferase activity, for other substituted phosphate groups"/>
    <property type="evidence" value="ECO:0007669"/>
    <property type="project" value="InterPro"/>
</dbReference>
<dbReference type="PROSITE" id="PS00379">
    <property type="entry name" value="CDP_ALCOHOL_P_TRANSF"/>
    <property type="match status" value="1"/>
</dbReference>
<dbReference type="GO" id="GO:0008654">
    <property type="term" value="P:phospholipid biosynthetic process"/>
    <property type="evidence" value="ECO:0007669"/>
    <property type="project" value="InterPro"/>
</dbReference>
<organism evidence="4 5">
    <name type="scientific">Sphingomonas rhizophila</name>
    <dbReference type="NCBI Taxonomy" id="2071607"/>
    <lineage>
        <taxon>Bacteria</taxon>
        <taxon>Pseudomonadati</taxon>
        <taxon>Pseudomonadota</taxon>
        <taxon>Alphaproteobacteria</taxon>
        <taxon>Sphingomonadales</taxon>
        <taxon>Sphingomonadaceae</taxon>
        <taxon>Sphingomonas</taxon>
    </lineage>
</organism>
<evidence type="ECO:0000256" key="1">
    <source>
        <dbReference type="ARBA" id="ARBA00022679"/>
    </source>
</evidence>
<gene>
    <name evidence="4" type="ORF">H9L12_09955</name>
</gene>
<keyword evidence="1 2" id="KW-0808">Transferase</keyword>
<dbReference type="GO" id="GO:0016020">
    <property type="term" value="C:membrane"/>
    <property type="evidence" value="ECO:0007669"/>
    <property type="project" value="InterPro"/>
</dbReference>
<reference evidence="4 5" key="1">
    <citation type="submission" date="2020-08" db="EMBL/GenBank/DDBJ databases">
        <title>Genome sequence of Sphingomonas rhizophila KACC 19189T.</title>
        <authorList>
            <person name="Hyun D.-W."/>
            <person name="Bae J.-W."/>
        </authorList>
    </citation>
    <scope>NUCLEOTIDE SEQUENCE [LARGE SCALE GENOMIC DNA]</scope>
    <source>
        <strain evidence="4 5">KACC 19189</strain>
    </source>
</reference>
<feature type="transmembrane region" description="Helical" evidence="3">
    <location>
        <begin position="246"/>
        <end position="265"/>
    </location>
</feature>
<feature type="transmembrane region" description="Helical" evidence="3">
    <location>
        <begin position="174"/>
        <end position="195"/>
    </location>
</feature>
<dbReference type="InterPro" id="IPR000462">
    <property type="entry name" value="CDP-OH_P_trans"/>
</dbReference>
<evidence type="ECO:0000256" key="2">
    <source>
        <dbReference type="RuleBase" id="RU003750"/>
    </source>
</evidence>
<keyword evidence="3" id="KW-1133">Transmembrane helix</keyword>
<keyword evidence="5" id="KW-1185">Reference proteome</keyword>
<dbReference type="Proteomes" id="UP000515955">
    <property type="component" value="Chromosome"/>
</dbReference>
<protein>
    <submittedName>
        <fullName evidence="4">CDP-alcohol phosphatidyltransferase family protein</fullName>
    </submittedName>
</protein>